<comment type="caution">
    <text evidence="8">The sequence shown here is derived from an EMBL/GenBank/DDBJ whole genome shotgun (WGS) entry which is preliminary data.</text>
</comment>
<dbReference type="GO" id="GO:0019825">
    <property type="term" value="F:oxygen binding"/>
    <property type="evidence" value="ECO:0007669"/>
    <property type="project" value="InterPro"/>
</dbReference>
<keyword evidence="9" id="KW-1185">Reference proteome</keyword>
<dbReference type="GO" id="GO:0020037">
    <property type="term" value="F:heme binding"/>
    <property type="evidence" value="ECO:0007669"/>
    <property type="project" value="InterPro"/>
</dbReference>
<comment type="cofactor">
    <cofactor evidence="1">
        <name>heme</name>
        <dbReference type="ChEBI" id="CHEBI:30413"/>
    </cofactor>
</comment>
<keyword evidence="4" id="KW-0479">Metal-binding</keyword>
<dbReference type="PROSITE" id="PS01213">
    <property type="entry name" value="GLOBIN_FAM_2"/>
    <property type="match status" value="1"/>
</dbReference>
<dbReference type="InterPro" id="IPR019795">
    <property type="entry name" value="Globin_bac-like_CS"/>
</dbReference>
<keyword evidence="3" id="KW-0349">Heme</keyword>
<evidence type="ECO:0000256" key="1">
    <source>
        <dbReference type="ARBA" id="ARBA00001971"/>
    </source>
</evidence>
<feature type="region of interest" description="Disordered" evidence="7">
    <location>
        <begin position="1"/>
        <end position="25"/>
    </location>
</feature>
<reference evidence="8 9" key="1">
    <citation type="submission" date="2018-01" db="EMBL/GenBank/DDBJ databases">
        <title>Draft genome sequence of Paucibacter aquatile CR182 isolated from freshwater of the Nakdong River.</title>
        <authorList>
            <person name="Choi A."/>
            <person name="Chung E.J."/>
        </authorList>
    </citation>
    <scope>NUCLEOTIDE SEQUENCE [LARGE SCALE GENOMIC DNA]</scope>
    <source>
        <strain evidence="8 9">CR182</strain>
    </source>
</reference>
<evidence type="ECO:0000313" key="9">
    <source>
        <dbReference type="Proteomes" id="UP000235916"/>
    </source>
</evidence>
<dbReference type="InterPro" id="IPR012292">
    <property type="entry name" value="Globin/Proto"/>
</dbReference>
<evidence type="ECO:0008006" key="10">
    <source>
        <dbReference type="Google" id="ProtNLM"/>
    </source>
</evidence>
<dbReference type="GO" id="GO:0005344">
    <property type="term" value="F:oxygen carrier activity"/>
    <property type="evidence" value="ECO:0007669"/>
    <property type="project" value="InterPro"/>
</dbReference>
<dbReference type="SUPFAM" id="SSF46458">
    <property type="entry name" value="Globin-like"/>
    <property type="match status" value="1"/>
</dbReference>
<evidence type="ECO:0000313" key="8">
    <source>
        <dbReference type="EMBL" id="PND36192.1"/>
    </source>
</evidence>
<dbReference type="Pfam" id="PF01152">
    <property type="entry name" value="Bac_globin"/>
    <property type="match status" value="1"/>
</dbReference>
<dbReference type="PANTHER" id="PTHR47366:SF1">
    <property type="entry name" value="TWO-ON-TWO HEMOGLOBIN-3"/>
    <property type="match status" value="1"/>
</dbReference>
<dbReference type="PANTHER" id="PTHR47366">
    <property type="entry name" value="TWO-ON-TWO HEMOGLOBIN-3"/>
    <property type="match status" value="1"/>
</dbReference>
<name>A0A2N8KRZ4_9BURK</name>
<dbReference type="RefSeq" id="WP_102769967.1">
    <property type="nucleotide sequence ID" value="NZ_POSP01000004.1"/>
</dbReference>
<dbReference type="CDD" id="cd14773">
    <property type="entry name" value="TrHb2_PhHbO-like_O"/>
    <property type="match status" value="1"/>
</dbReference>
<dbReference type="OrthoDB" id="9790913at2"/>
<keyword evidence="5" id="KW-0408">Iron</keyword>
<dbReference type="GO" id="GO:0046872">
    <property type="term" value="F:metal ion binding"/>
    <property type="evidence" value="ECO:0007669"/>
    <property type="project" value="UniProtKB-KW"/>
</dbReference>
<proteinExistence type="inferred from homology"/>
<dbReference type="EMBL" id="POSP01000004">
    <property type="protein sequence ID" value="PND36192.1"/>
    <property type="molecule type" value="Genomic_DNA"/>
</dbReference>
<organism evidence="8 9">
    <name type="scientific">Kinneretia aquatilis</name>
    <dbReference type="NCBI Taxonomy" id="2070761"/>
    <lineage>
        <taxon>Bacteria</taxon>
        <taxon>Pseudomonadati</taxon>
        <taxon>Pseudomonadota</taxon>
        <taxon>Betaproteobacteria</taxon>
        <taxon>Burkholderiales</taxon>
        <taxon>Sphaerotilaceae</taxon>
        <taxon>Roseateles</taxon>
    </lineage>
</organism>
<evidence type="ECO:0000256" key="5">
    <source>
        <dbReference type="ARBA" id="ARBA00023004"/>
    </source>
</evidence>
<evidence type="ECO:0000256" key="3">
    <source>
        <dbReference type="ARBA" id="ARBA00022617"/>
    </source>
</evidence>
<evidence type="ECO:0000256" key="4">
    <source>
        <dbReference type="ARBA" id="ARBA00022723"/>
    </source>
</evidence>
<dbReference type="InterPro" id="IPR009050">
    <property type="entry name" value="Globin-like_sf"/>
</dbReference>
<evidence type="ECO:0000256" key="2">
    <source>
        <dbReference type="ARBA" id="ARBA00022448"/>
    </source>
</evidence>
<dbReference type="Proteomes" id="UP000235916">
    <property type="component" value="Unassembled WGS sequence"/>
</dbReference>
<evidence type="ECO:0000256" key="6">
    <source>
        <dbReference type="ARBA" id="ARBA00034496"/>
    </source>
</evidence>
<keyword evidence="2" id="KW-0813">Transport</keyword>
<dbReference type="InterPro" id="IPR044203">
    <property type="entry name" value="GlbO/GLB3-like"/>
</dbReference>
<comment type="similarity">
    <text evidence="6">Belongs to the truncated hemoglobin family. Group II subfamily.</text>
</comment>
<evidence type="ECO:0000256" key="7">
    <source>
        <dbReference type="SAM" id="MobiDB-lite"/>
    </source>
</evidence>
<dbReference type="Gene3D" id="1.10.490.10">
    <property type="entry name" value="Globins"/>
    <property type="match status" value="1"/>
</dbReference>
<gene>
    <name evidence="8" type="ORF">C1O66_20970</name>
</gene>
<accession>A0A2N8KRZ4</accession>
<dbReference type="InterPro" id="IPR001486">
    <property type="entry name" value="Hemoglobin_trunc"/>
</dbReference>
<protein>
    <recommendedName>
        <fullName evidence="10">Globin</fullName>
    </recommendedName>
</protein>
<sequence>MSSSDTSSDSSPSTSSSSSPEASPATAFEWVGGEARVRALVDRFYDLMELEPAFTELRSAHGPSLDSARDKLFWFLCGWLGGPNHYIERFGHPRLRARHLPFKIGIAERDQWVACMGMAMQDVALDPALQERLLESFMGTADWMRNS</sequence>
<dbReference type="AlphaFoldDB" id="A0A2N8KRZ4"/>